<dbReference type="NCBIfam" id="TIGR00206">
    <property type="entry name" value="fliF"/>
    <property type="match status" value="1"/>
</dbReference>
<keyword evidence="6 11" id="KW-1133">Transmembrane helix</keyword>
<dbReference type="Pfam" id="PF08345">
    <property type="entry name" value="YscJ_FliF_C"/>
    <property type="match status" value="1"/>
</dbReference>
<gene>
    <name evidence="14" type="primary">fliF</name>
    <name evidence="14" type="ORF">JIN87_16225</name>
</gene>
<dbReference type="InterPro" id="IPR000067">
    <property type="entry name" value="FlgMring_FliF"/>
</dbReference>
<comment type="function">
    <text evidence="9">The M ring may be actively involved in energy transduction.</text>
</comment>
<evidence type="ECO:0000256" key="8">
    <source>
        <dbReference type="ARBA" id="ARBA00023143"/>
    </source>
</evidence>
<organism evidence="14 15">
    <name type="scientific">Pelagicoccus mobilis</name>
    <dbReference type="NCBI Taxonomy" id="415221"/>
    <lineage>
        <taxon>Bacteria</taxon>
        <taxon>Pseudomonadati</taxon>
        <taxon>Verrucomicrobiota</taxon>
        <taxon>Opitutia</taxon>
        <taxon>Puniceicoccales</taxon>
        <taxon>Pelagicoccaceae</taxon>
        <taxon>Pelagicoccus</taxon>
    </lineage>
</organism>
<evidence type="ECO:0000256" key="9">
    <source>
        <dbReference type="PIRNR" id="PIRNR004862"/>
    </source>
</evidence>
<proteinExistence type="inferred from homology"/>
<evidence type="ECO:0000256" key="11">
    <source>
        <dbReference type="SAM" id="Phobius"/>
    </source>
</evidence>
<keyword evidence="15" id="KW-1185">Reference proteome</keyword>
<dbReference type="AlphaFoldDB" id="A0A934RY14"/>
<keyword evidence="14" id="KW-0282">Flagellum</keyword>
<keyword evidence="5 11" id="KW-0812">Transmembrane</keyword>
<reference evidence="14" key="1">
    <citation type="submission" date="2021-01" db="EMBL/GenBank/DDBJ databases">
        <title>Modified the classification status of verrucomicrobia.</title>
        <authorList>
            <person name="Feng X."/>
        </authorList>
    </citation>
    <scope>NUCLEOTIDE SEQUENCE</scope>
    <source>
        <strain evidence="14">KCTC 13126</strain>
    </source>
</reference>
<feature type="transmembrane region" description="Helical" evidence="11">
    <location>
        <begin position="20"/>
        <end position="39"/>
    </location>
</feature>
<feature type="compositionally biased region" description="Polar residues" evidence="10">
    <location>
        <begin position="309"/>
        <end position="326"/>
    </location>
</feature>
<evidence type="ECO:0000256" key="3">
    <source>
        <dbReference type="ARBA" id="ARBA00007971"/>
    </source>
</evidence>
<sequence>MGTQFKEIWQSLGANQRISLILAGGLVVLAMIGMMIWAAKPDMQLLFGKLSMEETGKIISKLEQQGVKFETGAGGNSIYVESSQVHKLRAELAQEGLPAGGSGPGFELFDEGSFGISDFVQRTNFLRAKQGELARTISQFDGVESARVMVVMPENRLLARSEGQDRPTASVFVNGGNLSTNTVNSIRHFVANAIQRLNVNDVVVVDSIGNVLSEELRSDGLGSGMNSDVMKYRKSMESYFTNKVQSMLDRVLGTNRSEVRVAVDIDTSSVQTTEKIFDPEGKVARTVTSDEDTFKESETSGDGSDITAGVSSNSQGAGTTAATFSTLKEREEDSKTKTESFEINETIVSSVQNPGSIRRLTASLVVAKHVDASGAVVSRTAEELQELEDIVITALGIRLAPGETAADFVTVKEMTFAPDPYANHEEMLQEDANMQRYIEMGKNGLGAVLGLGVIIFFMQMLKRYKPEKISIEVLQPEQMLQTRKMEDTSVVTPEMLNELIRQKPANIGVSLSEWIGDEVAKK</sequence>
<dbReference type="Pfam" id="PF01514">
    <property type="entry name" value="YscJ_FliF"/>
    <property type="match status" value="1"/>
</dbReference>
<protein>
    <recommendedName>
        <fullName evidence="9">Flagellar M-ring protein</fullName>
    </recommendedName>
</protein>
<dbReference type="Gene3D" id="3.30.300.30">
    <property type="match status" value="1"/>
</dbReference>
<dbReference type="RefSeq" id="WP_200356640.1">
    <property type="nucleotide sequence ID" value="NZ_JAENIL010000030.1"/>
</dbReference>
<dbReference type="EMBL" id="JAENIL010000030">
    <property type="protein sequence ID" value="MBK1878428.1"/>
    <property type="molecule type" value="Genomic_DNA"/>
</dbReference>
<evidence type="ECO:0000259" key="13">
    <source>
        <dbReference type="Pfam" id="PF08345"/>
    </source>
</evidence>
<dbReference type="PANTHER" id="PTHR30046:SF0">
    <property type="entry name" value="FLAGELLAR M-RING PROTEIN"/>
    <property type="match status" value="1"/>
</dbReference>
<dbReference type="InterPro" id="IPR045851">
    <property type="entry name" value="AMP-bd_C_sf"/>
</dbReference>
<evidence type="ECO:0000256" key="6">
    <source>
        <dbReference type="ARBA" id="ARBA00022989"/>
    </source>
</evidence>
<dbReference type="GO" id="GO:0071973">
    <property type="term" value="P:bacterial-type flagellum-dependent cell motility"/>
    <property type="evidence" value="ECO:0007669"/>
    <property type="project" value="InterPro"/>
</dbReference>
<evidence type="ECO:0000256" key="4">
    <source>
        <dbReference type="ARBA" id="ARBA00022475"/>
    </source>
</evidence>
<keyword evidence="14" id="KW-0966">Cell projection</keyword>
<dbReference type="GO" id="GO:0003774">
    <property type="term" value="F:cytoskeletal motor activity"/>
    <property type="evidence" value="ECO:0007669"/>
    <property type="project" value="InterPro"/>
</dbReference>
<feature type="transmembrane region" description="Helical" evidence="11">
    <location>
        <begin position="444"/>
        <end position="461"/>
    </location>
</feature>
<dbReference type="Proteomes" id="UP000617628">
    <property type="component" value="Unassembled WGS sequence"/>
</dbReference>
<evidence type="ECO:0000313" key="15">
    <source>
        <dbReference type="Proteomes" id="UP000617628"/>
    </source>
</evidence>
<evidence type="ECO:0000256" key="10">
    <source>
        <dbReference type="SAM" id="MobiDB-lite"/>
    </source>
</evidence>
<feature type="domain" description="Flagellar M-ring C-terminal" evidence="13">
    <location>
        <begin position="248"/>
        <end position="416"/>
    </location>
</feature>
<keyword evidence="14" id="KW-0969">Cilium</keyword>
<evidence type="ECO:0000256" key="1">
    <source>
        <dbReference type="ARBA" id="ARBA00004117"/>
    </source>
</evidence>
<dbReference type="PIRSF" id="PIRSF004862">
    <property type="entry name" value="FliF"/>
    <property type="match status" value="1"/>
</dbReference>
<evidence type="ECO:0000256" key="2">
    <source>
        <dbReference type="ARBA" id="ARBA00004651"/>
    </source>
</evidence>
<dbReference type="PRINTS" id="PR01009">
    <property type="entry name" value="FLGMRINGFLIF"/>
</dbReference>
<evidence type="ECO:0000313" key="14">
    <source>
        <dbReference type="EMBL" id="MBK1878428.1"/>
    </source>
</evidence>
<feature type="compositionally biased region" description="Basic and acidic residues" evidence="10">
    <location>
        <begin position="327"/>
        <end position="339"/>
    </location>
</feature>
<accession>A0A934RY14</accession>
<comment type="similarity">
    <text evidence="3 9">Belongs to the FliF family.</text>
</comment>
<name>A0A934RY14_9BACT</name>
<feature type="domain" description="Flagellar M-ring N-terminal" evidence="12">
    <location>
        <begin position="39"/>
        <end position="213"/>
    </location>
</feature>
<comment type="subcellular location">
    <subcellularLocation>
        <location evidence="1 9">Bacterial flagellum basal body</location>
    </subcellularLocation>
    <subcellularLocation>
        <location evidence="2">Cell membrane</location>
        <topology evidence="2">Multi-pass membrane protein</topology>
    </subcellularLocation>
</comment>
<evidence type="ECO:0000259" key="12">
    <source>
        <dbReference type="Pfam" id="PF01514"/>
    </source>
</evidence>
<dbReference type="GO" id="GO:0009431">
    <property type="term" value="C:bacterial-type flagellum basal body, MS ring"/>
    <property type="evidence" value="ECO:0007669"/>
    <property type="project" value="InterPro"/>
</dbReference>
<keyword evidence="8 9" id="KW-0975">Bacterial flagellum</keyword>
<keyword evidence="7 11" id="KW-0472">Membrane</keyword>
<feature type="region of interest" description="Disordered" evidence="10">
    <location>
        <begin position="287"/>
        <end position="339"/>
    </location>
</feature>
<comment type="caution">
    <text evidence="14">The sequence shown here is derived from an EMBL/GenBank/DDBJ whole genome shotgun (WGS) entry which is preliminary data.</text>
</comment>
<dbReference type="InterPro" id="IPR013556">
    <property type="entry name" value="Flag_M-ring_C"/>
</dbReference>
<evidence type="ECO:0000256" key="5">
    <source>
        <dbReference type="ARBA" id="ARBA00022692"/>
    </source>
</evidence>
<evidence type="ECO:0000256" key="7">
    <source>
        <dbReference type="ARBA" id="ARBA00023136"/>
    </source>
</evidence>
<dbReference type="PANTHER" id="PTHR30046">
    <property type="entry name" value="FLAGELLAR M-RING PROTEIN"/>
    <property type="match status" value="1"/>
</dbReference>
<dbReference type="GO" id="GO:0005886">
    <property type="term" value="C:plasma membrane"/>
    <property type="evidence" value="ECO:0007669"/>
    <property type="project" value="UniProtKB-SubCell"/>
</dbReference>
<dbReference type="InterPro" id="IPR043427">
    <property type="entry name" value="YscJ/FliF"/>
</dbReference>
<dbReference type="InterPro" id="IPR006182">
    <property type="entry name" value="FliF_N_dom"/>
</dbReference>
<keyword evidence="4" id="KW-1003">Cell membrane</keyword>